<keyword evidence="11" id="KW-1185">Reference proteome</keyword>
<evidence type="ECO:0000256" key="4">
    <source>
        <dbReference type="ARBA" id="ARBA00022737"/>
    </source>
</evidence>
<reference evidence="10" key="3">
    <citation type="submission" date="2025-09" db="UniProtKB">
        <authorList>
            <consortium name="Ensembl"/>
        </authorList>
    </citation>
    <scope>IDENTIFICATION</scope>
</reference>
<proteinExistence type="predicted"/>
<dbReference type="PANTHER" id="PTHR15263:SF1">
    <property type="entry name" value="NF-KAPPA-B INHIBITOR-LIKE PROTEIN 1"/>
    <property type="match status" value="1"/>
</dbReference>
<keyword evidence="4" id="KW-0677">Repeat</keyword>
<evidence type="ECO:0000256" key="7">
    <source>
        <dbReference type="ARBA" id="ARBA00030621"/>
    </source>
</evidence>
<gene>
    <name evidence="10" type="primary">NFKBIL1</name>
</gene>
<evidence type="ECO:0000313" key="11">
    <source>
        <dbReference type="Proteomes" id="UP000314981"/>
    </source>
</evidence>
<sequence length="329" mass="35865">MSDPSPQVPEGEASTSVCRPKSSMASTSRRQRRERRFRRYLSAGRLVRAQALLQRHPGLDVDAGQPPPLHRACARHDAPALCLLLRLGADPAHQDRHGDTALHAAARQGPDAYTDFFLPLLSRCPSAMGIKNKDGETPGQILGWGPPGILLRRRRKMRPLRNGNGDRSCRESWRTSGRRSSGDLKMMLPMRPRNPSPSQPGQIAWPGNMPRSTSSSGVRQREPADPHGLRAPGTAGGSRRRSSGSSESEPGPKRRNCVRAEPGGRRRRSGIALRSRPELGPGQSTPEAQGGADSGALVMCLGPALGEGTQKPWLQHWWPGVPPWRNRGL</sequence>
<feature type="region of interest" description="Disordered" evidence="9">
    <location>
        <begin position="1"/>
        <end position="34"/>
    </location>
</feature>
<evidence type="ECO:0000256" key="1">
    <source>
        <dbReference type="ARBA" id="ARBA00004123"/>
    </source>
</evidence>
<comment type="subcellular location">
    <subcellularLocation>
        <location evidence="1">Nucleus</location>
    </subcellularLocation>
</comment>
<dbReference type="AlphaFoldDB" id="A0A4W2C1J2"/>
<feature type="compositionally biased region" description="Polar residues" evidence="9">
    <location>
        <begin position="13"/>
        <end position="28"/>
    </location>
</feature>
<evidence type="ECO:0000256" key="5">
    <source>
        <dbReference type="ARBA" id="ARBA00023043"/>
    </source>
</evidence>
<evidence type="ECO:0000313" key="10">
    <source>
        <dbReference type="Ensembl" id="ENSBIXP00000006624.1"/>
    </source>
</evidence>
<dbReference type="GO" id="GO:0034122">
    <property type="term" value="P:negative regulation of toll-like receptor signaling pathway"/>
    <property type="evidence" value="ECO:0007669"/>
    <property type="project" value="TreeGrafter"/>
</dbReference>
<dbReference type="InterPro" id="IPR036770">
    <property type="entry name" value="Ankyrin_rpt-contain_sf"/>
</dbReference>
<dbReference type="SUPFAM" id="SSF48403">
    <property type="entry name" value="Ankyrin repeat"/>
    <property type="match status" value="1"/>
</dbReference>
<evidence type="ECO:0000256" key="6">
    <source>
        <dbReference type="ARBA" id="ARBA00023242"/>
    </source>
</evidence>
<name>A0A4W2C1J2_BOBOX</name>
<dbReference type="GO" id="GO:0005634">
    <property type="term" value="C:nucleus"/>
    <property type="evidence" value="ECO:0007669"/>
    <property type="project" value="UniProtKB-SubCell"/>
</dbReference>
<evidence type="ECO:0000256" key="3">
    <source>
        <dbReference type="ARBA" id="ARBA00022553"/>
    </source>
</evidence>
<dbReference type="PANTHER" id="PTHR15263">
    <property type="entry name" value="I-KAPPA-B-LIKE PROTEIN IKBL"/>
    <property type="match status" value="1"/>
</dbReference>
<evidence type="ECO:0000256" key="8">
    <source>
        <dbReference type="ARBA" id="ARBA00030802"/>
    </source>
</evidence>
<reference evidence="10" key="2">
    <citation type="submission" date="2025-08" db="UniProtKB">
        <authorList>
            <consortium name="Ensembl"/>
        </authorList>
    </citation>
    <scope>IDENTIFICATION</scope>
</reference>
<dbReference type="STRING" id="30522.A0A4W2C1J2"/>
<dbReference type="Gene3D" id="1.25.40.20">
    <property type="entry name" value="Ankyrin repeat-containing domain"/>
    <property type="match status" value="1"/>
</dbReference>
<keyword evidence="6" id="KW-0539">Nucleus</keyword>
<dbReference type="GO" id="GO:0010468">
    <property type="term" value="P:regulation of gene expression"/>
    <property type="evidence" value="ECO:0007669"/>
    <property type="project" value="UniProtKB-ARBA"/>
</dbReference>
<keyword evidence="3" id="KW-0597">Phosphoprotein</keyword>
<evidence type="ECO:0000256" key="2">
    <source>
        <dbReference type="ARBA" id="ARBA00014259"/>
    </source>
</evidence>
<keyword evidence="5" id="KW-0040">ANK repeat</keyword>
<evidence type="ECO:0000256" key="9">
    <source>
        <dbReference type="SAM" id="MobiDB-lite"/>
    </source>
</evidence>
<feature type="region of interest" description="Disordered" evidence="9">
    <location>
        <begin position="153"/>
        <end position="294"/>
    </location>
</feature>
<dbReference type="Proteomes" id="UP000314981">
    <property type="component" value="Chromosome 23"/>
</dbReference>
<dbReference type="Ensembl" id="ENSBIXT00000003386.1">
    <property type="protein sequence ID" value="ENSBIXP00000006624.1"/>
    <property type="gene ID" value="ENSBIXG00000012721.1"/>
</dbReference>
<accession>A0A4W2C1J2</accession>
<dbReference type="GO" id="GO:0043124">
    <property type="term" value="P:negative regulation of canonical NF-kappaB signal transduction"/>
    <property type="evidence" value="ECO:0007669"/>
    <property type="project" value="InterPro"/>
</dbReference>
<feature type="compositionally biased region" description="Basic and acidic residues" evidence="9">
    <location>
        <begin position="219"/>
        <end position="228"/>
    </location>
</feature>
<organism evidence="10 11">
    <name type="scientific">Bos indicus x Bos taurus</name>
    <name type="common">Hybrid cattle</name>
    <dbReference type="NCBI Taxonomy" id="30522"/>
    <lineage>
        <taxon>Eukaryota</taxon>
        <taxon>Metazoa</taxon>
        <taxon>Chordata</taxon>
        <taxon>Craniata</taxon>
        <taxon>Vertebrata</taxon>
        <taxon>Euteleostomi</taxon>
        <taxon>Mammalia</taxon>
        <taxon>Eutheria</taxon>
        <taxon>Laurasiatheria</taxon>
        <taxon>Artiodactyla</taxon>
        <taxon>Ruminantia</taxon>
        <taxon>Pecora</taxon>
        <taxon>Bovidae</taxon>
        <taxon>Bovinae</taxon>
        <taxon>Bos</taxon>
    </lineage>
</organism>
<dbReference type="InterPro" id="IPR038753">
    <property type="entry name" value="NFKBIL1"/>
</dbReference>
<protein>
    <recommendedName>
        <fullName evidence="2">NF-kappa-B inhibitor-like protein 1</fullName>
    </recommendedName>
    <alternativeName>
        <fullName evidence="7">Inhibitor of kappa B-like protein</fullName>
    </alternativeName>
    <alternativeName>
        <fullName evidence="8">Nuclear factor of kappa light polypeptide gene enhancer in B-cells inhibitor-like 1</fullName>
    </alternativeName>
</protein>
<dbReference type="FunFam" id="1.25.40.20:FF:000145">
    <property type="entry name" value="NF-kappa-B inhibitor-like protein 1 isoform X1"/>
    <property type="match status" value="1"/>
</dbReference>
<reference evidence="10 11" key="1">
    <citation type="submission" date="2018-11" db="EMBL/GenBank/DDBJ databases">
        <title>Haplotype-resolved cattle genomes.</title>
        <authorList>
            <person name="Low W.Y."/>
            <person name="Tearle R."/>
            <person name="Bickhart D.M."/>
            <person name="Rosen B.D."/>
            <person name="Koren S."/>
            <person name="Rhie A."/>
            <person name="Hiendleder S."/>
            <person name="Phillippy A.M."/>
            <person name="Smith T.P.L."/>
            <person name="Williams J.L."/>
        </authorList>
    </citation>
    <scope>NUCLEOTIDE SEQUENCE [LARGE SCALE GENOMIC DNA]</scope>
</reference>